<protein>
    <submittedName>
        <fullName evidence="2">PQQ-binding-like beta-propeller repeat protein</fullName>
    </submittedName>
</protein>
<dbReference type="SUPFAM" id="SSF50998">
    <property type="entry name" value="Quinoprotein alcohol dehydrogenase-like"/>
    <property type="match status" value="1"/>
</dbReference>
<organism evidence="2">
    <name type="scientific">Streptomyces sp. SID7499</name>
    <dbReference type="NCBI Taxonomy" id="2706086"/>
    <lineage>
        <taxon>Bacteria</taxon>
        <taxon>Bacillati</taxon>
        <taxon>Actinomycetota</taxon>
        <taxon>Actinomycetes</taxon>
        <taxon>Kitasatosporales</taxon>
        <taxon>Streptomycetaceae</taxon>
        <taxon>Streptomyces</taxon>
    </lineage>
</organism>
<comment type="caution">
    <text evidence="2">The sequence shown here is derived from an EMBL/GenBank/DDBJ whole genome shotgun (WGS) entry which is preliminary data.</text>
</comment>
<sequence>VYVSGQAGLVTALDSATGRRKWSRQTGVEGASGPVAGGGALYFSSATGRVVALSPKDGTPLWATDPRIDALTGEQDASSRVTV</sequence>
<dbReference type="Gene3D" id="2.130.10.10">
    <property type="entry name" value="YVTN repeat-like/Quinoprotein amine dehydrogenase"/>
    <property type="match status" value="1"/>
</dbReference>
<feature type="domain" description="Pyrrolo-quinoline quinone repeat" evidence="1">
    <location>
        <begin position="2"/>
        <end position="65"/>
    </location>
</feature>
<reference evidence="2" key="1">
    <citation type="submission" date="2020-01" db="EMBL/GenBank/DDBJ databases">
        <title>Insect and environment-associated Actinomycetes.</title>
        <authorList>
            <person name="Currrie C."/>
            <person name="Chevrette M."/>
            <person name="Carlson C."/>
            <person name="Stubbendieck R."/>
            <person name="Wendt-Pienkowski E."/>
        </authorList>
    </citation>
    <scope>NUCLEOTIDE SEQUENCE</scope>
    <source>
        <strain evidence="2">SID7499</strain>
    </source>
</reference>
<dbReference type="Pfam" id="PF13360">
    <property type="entry name" value="PQQ_2"/>
    <property type="match status" value="1"/>
</dbReference>
<evidence type="ECO:0000259" key="1">
    <source>
        <dbReference type="Pfam" id="PF13360"/>
    </source>
</evidence>
<feature type="non-terminal residue" evidence="2">
    <location>
        <position position="83"/>
    </location>
</feature>
<evidence type="ECO:0000313" key="2">
    <source>
        <dbReference type="EMBL" id="NEE11900.1"/>
    </source>
</evidence>
<dbReference type="InterPro" id="IPR015943">
    <property type="entry name" value="WD40/YVTN_repeat-like_dom_sf"/>
</dbReference>
<dbReference type="InterPro" id="IPR002372">
    <property type="entry name" value="PQQ_rpt_dom"/>
</dbReference>
<proteinExistence type="predicted"/>
<dbReference type="AlphaFoldDB" id="A0A6G3X303"/>
<dbReference type="EMBL" id="JAAGMN010003851">
    <property type="protein sequence ID" value="NEE11900.1"/>
    <property type="molecule type" value="Genomic_DNA"/>
</dbReference>
<name>A0A6G3X303_9ACTN</name>
<feature type="non-terminal residue" evidence="2">
    <location>
        <position position="1"/>
    </location>
</feature>
<gene>
    <name evidence="2" type="ORF">G3M58_36265</name>
</gene>
<accession>A0A6G3X303</accession>
<dbReference type="InterPro" id="IPR011047">
    <property type="entry name" value="Quinoprotein_ADH-like_sf"/>
</dbReference>